<dbReference type="OrthoDB" id="9813689at2"/>
<dbReference type="GO" id="GO:0046872">
    <property type="term" value="F:metal ion binding"/>
    <property type="evidence" value="ECO:0007669"/>
    <property type="project" value="UniProtKB-KW"/>
</dbReference>
<keyword evidence="10" id="KW-1185">Reference proteome</keyword>
<reference evidence="9 10" key="1">
    <citation type="submission" date="2019-04" db="EMBL/GenBank/DDBJ databases">
        <title>Draft genome sequence of Robertkochia marina CC-AMO-30D.</title>
        <authorList>
            <person name="Hameed A."/>
            <person name="Lin S.-Y."/>
            <person name="Shahina M."/>
            <person name="Lai W.-A."/>
            <person name="Young C.-C."/>
        </authorList>
    </citation>
    <scope>NUCLEOTIDE SEQUENCE [LARGE SCALE GENOMIC DNA]</scope>
    <source>
        <strain evidence="9 10">CC-AMO-30D</strain>
    </source>
</reference>
<evidence type="ECO:0000256" key="3">
    <source>
        <dbReference type="ARBA" id="ARBA00022475"/>
    </source>
</evidence>
<comment type="caution">
    <text evidence="9">The sequence shown here is derived from an EMBL/GenBank/DDBJ whole genome shotgun (WGS) entry which is preliminary data.</text>
</comment>
<dbReference type="InterPro" id="IPR005744">
    <property type="entry name" value="Hy-lIII"/>
</dbReference>
<keyword evidence="6 8" id="KW-0472">Membrane</keyword>
<keyword evidence="5 8" id="KW-1133">Transmembrane helix</keyword>
<feature type="binding site" evidence="7">
    <location>
        <position position="184"/>
    </location>
    <ligand>
        <name>Zn(2+)</name>
        <dbReference type="ChEBI" id="CHEBI:29105"/>
    </ligand>
</feature>
<keyword evidence="3" id="KW-1003">Cell membrane</keyword>
<evidence type="ECO:0000256" key="8">
    <source>
        <dbReference type="SAM" id="Phobius"/>
    </source>
</evidence>
<dbReference type="PANTHER" id="PTHR20855">
    <property type="entry name" value="ADIPOR/PROGESTIN RECEPTOR-RELATED"/>
    <property type="match status" value="1"/>
</dbReference>
<evidence type="ECO:0000256" key="1">
    <source>
        <dbReference type="ARBA" id="ARBA00004651"/>
    </source>
</evidence>
<evidence type="ECO:0000256" key="4">
    <source>
        <dbReference type="ARBA" id="ARBA00022692"/>
    </source>
</evidence>
<evidence type="ECO:0000313" key="10">
    <source>
        <dbReference type="Proteomes" id="UP000305939"/>
    </source>
</evidence>
<dbReference type="PANTHER" id="PTHR20855:SF3">
    <property type="entry name" value="LD03007P"/>
    <property type="match status" value="1"/>
</dbReference>
<dbReference type="InterPro" id="IPR004254">
    <property type="entry name" value="AdipoR/HlyIII-related"/>
</dbReference>
<feature type="transmembrane region" description="Helical" evidence="8">
    <location>
        <begin position="186"/>
        <end position="204"/>
    </location>
</feature>
<evidence type="ECO:0000256" key="5">
    <source>
        <dbReference type="ARBA" id="ARBA00022989"/>
    </source>
</evidence>
<sequence length="206" mass="23472">MHQSLQEEKLNAITHGFGAAMALIGLLVLVYFDTGKTSYSTFSIIVYGLSALLLFTISTLYHSARRPAIKNLFRLLDHIAIYFLIAGTYTPIGLISMEQGSGWVMFTVVWVIALIGSVFKIFFLGKYERLSLLFYLFMGWLVLFDLRGLFESLSKEALILLLIGGAFYTVGTLFYRARKMRYHHVIWHLFVLGGAVSHFFMILFEI</sequence>
<evidence type="ECO:0000313" key="9">
    <source>
        <dbReference type="EMBL" id="THD66506.1"/>
    </source>
</evidence>
<dbReference type="RefSeq" id="WP_136336578.1">
    <property type="nucleotide sequence ID" value="NZ_QXMP01000003.1"/>
</dbReference>
<feature type="binding site" evidence="7">
    <location>
        <position position="188"/>
    </location>
    <ligand>
        <name>Zn(2+)</name>
        <dbReference type="ChEBI" id="CHEBI:29105"/>
    </ligand>
</feature>
<name>A0A4S3LYK9_9FLAO</name>
<feature type="transmembrane region" description="Helical" evidence="8">
    <location>
        <begin position="156"/>
        <end position="174"/>
    </location>
</feature>
<evidence type="ECO:0000256" key="7">
    <source>
        <dbReference type="PIRSR" id="PIRSR604254-1"/>
    </source>
</evidence>
<dbReference type="GO" id="GO:0140911">
    <property type="term" value="F:pore-forming activity"/>
    <property type="evidence" value="ECO:0007669"/>
    <property type="project" value="InterPro"/>
</dbReference>
<comment type="similarity">
    <text evidence="2">Belongs to the UPF0073 (Hly-III) family.</text>
</comment>
<accession>A0A4S3LYK9</accession>
<dbReference type="NCBIfam" id="TIGR01065">
    <property type="entry name" value="hlyIII"/>
    <property type="match status" value="1"/>
</dbReference>
<feature type="transmembrane region" description="Helical" evidence="8">
    <location>
        <begin position="103"/>
        <end position="123"/>
    </location>
</feature>
<evidence type="ECO:0000256" key="6">
    <source>
        <dbReference type="ARBA" id="ARBA00023136"/>
    </source>
</evidence>
<dbReference type="Proteomes" id="UP000305939">
    <property type="component" value="Unassembled WGS sequence"/>
</dbReference>
<keyword evidence="4 8" id="KW-0812">Transmembrane</keyword>
<keyword evidence="7" id="KW-0862">Zinc</keyword>
<feature type="transmembrane region" description="Helical" evidence="8">
    <location>
        <begin position="44"/>
        <end position="63"/>
    </location>
</feature>
<organism evidence="9 10">
    <name type="scientific">Robertkochia marina</name>
    <dbReference type="NCBI Taxonomy" id="1227945"/>
    <lineage>
        <taxon>Bacteria</taxon>
        <taxon>Pseudomonadati</taxon>
        <taxon>Bacteroidota</taxon>
        <taxon>Flavobacteriia</taxon>
        <taxon>Flavobacteriales</taxon>
        <taxon>Flavobacteriaceae</taxon>
        <taxon>Robertkochia</taxon>
    </lineage>
</organism>
<feature type="binding site" evidence="7">
    <location>
        <position position="62"/>
    </location>
    <ligand>
        <name>Zn(2+)</name>
        <dbReference type="ChEBI" id="CHEBI:29105"/>
    </ligand>
</feature>
<dbReference type="EMBL" id="SSMC01000003">
    <property type="protein sequence ID" value="THD66506.1"/>
    <property type="molecule type" value="Genomic_DNA"/>
</dbReference>
<dbReference type="AlphaFoldDB" id="A0A4S3LYK9"/>
<gene>
    <name evidence="9" type="ORF">E7Z59_11940</name>
</gene>
<feature type="transmembrane region" description="Helical" evidence="8">
    <location>
        <begin position="75"/>
        <end position="97"/>
    </location>
</feature>
<comment type="subcellular location">
    <subcellularLocation>
        <location evidence="1">Cell membrane</location>
        <topology evidence="1">Multi-pass membrane protein</topology>
    </subcellularLocation>
</comment>
<feature type="transmembrane region" description="Helical" evidence="8">
    <location>
        <begin position="130"/>
        <end position="150"/>
    </location>
</feature>
<dbReference type="Pfam" id="PF03006">
    <property type="entry name" value="HlyIII"/>
    <property type="match status" value="1"/>
</dbReference>
<proteinExistence type="inferred from homology"/>
<evidence type="ECO:0000256" key="2">
    <source>
        <dbReference type="ARBA" id="ARBA00008488"/>
    </source>
</evidence>
<keyword evidence="7" id="KW-0479">Metal-binding</keyword>
<protein>
    <submittedName>
        <fullName evidence="9">Hemolysin III family protein</fullName>
    </submittedName>
</protein>
<feature type="transmembrane region" description="Helical" evidence="8">
    <location>
        <begin position="12"/>
        <end position="32"/>
    </location>
</feature>
<dbReference type="GO" id="GO:0005886">
    <property type="term" value="C:plasma membrane"/>
    <property type="evidence" value="ECO:0007669"/>
    <property type="project" value="UniProtKB-SubCell"/>
</dbReference>